<comment type="subcellular location">
    <subcellularLocation>
        <location evidence="1">Cytoplasm</location>
    </subcellularLocation>
</comment>
<dbReference type="InterPro" id="IPR011010">
    <property type="entry name" value="DNA_brk_join_enz"/>
</dbReference>
<dbReference type="InterPro" id="IPR010998">
    <property type="entry name" value="Integrase_recombinase_N"/>
</dbReference>
<keyword evidence="8" id="KW-0131">Cell cycle</keyword>
<protein>
    <submittedName>
        <fullName evidence="12">Integrase</fullName>
    </submittedName>
</protein>
<dbReference type="PANTHER" id="PTHR30349">
    <property type="entry name" value="PHAGE INTEGRASE-RELATED"/>
    <property type="match status" value="1"/>
</dbReference>
<dbReference type="GO" id="GO:0015074">
    <property type="term" value="P:DNA integration"/>
    <property type="evidence" value="ECO:0007669"/>
    <property type="project" value="UniProtKB-KW"/>
</dbReference>
<dbReference type="AlphaFoldDB" id="A0A3L7ZIM0"/>
<dbReference type="Gene3D" id="1.10.150.130">
    <property type="match status" value="1"/>
</dbReference>
<dbReference type="GO" id="GO:0007059">
    <property type="term" value="P:chromosome segregation"/>
    <property type="evidence" value="ECO:0007669"/>
    <property type="project" value="UniProtKB-KW"/>
</dbReference>
<dbReference type="GO" id="GO:0006310">
    <property type="term" value="P:DNA recombination"/>
    <property type="evidence" value="ECO:0007669"/>
    <property type="project" value="UniProtKB-KW"/>
</dbReference>
<dbReference type="SUPFAM" id="SSF56349">
    <property type="entry name" value="DNA breaking-rejoining enzymes"/>
    <property type="match status" value="1"/>
</dbReference>
<evidence type="ECO:0000256" key="8">
    <source>
        <dbReference type="ARBA" id="ARBA00023306"/>
    </source>
</evidence>
<dbReference type="Pfam" id="PF00589">
    <property type="entry name" value="Phage_integrase"/>
    <property type="match status" value="1"/>
</dbReference>
<dbReference type="InterPro" id="IPR004107">
    <property type="entry name" value="Integrase_SAM-like_N"/>
</dbReference>
<keyword evidence="5" id="KW-0229">DNA integration</keyword>
<name>A0A3L7ZIM0_PARDI</name>
<evidence type="ECO:0000256" key="7">
    <source>
        <dbReference type="ARBA" id="ARBA00023172"/>
    </source>
</evidence>
<dbReference type="InterPro" id="IPR002104">
    <property type="entry name" value="Integrase_catalytic"/>
</dbReference>
<dbReference type="GeneID" id="93116312"/>
<keyword evidence="2" id="KW-0963">Cytoplasm</keyword>
<dbReference type="PROSITE" id="PS51900">
    <property type="entry name" value="CB"/>
    <property type="match status" value="1"/>
</dbReference>
<keyword evidence="4" id="KW-0159">Chromosome partition</keyword>
<dbReference type="InterPro" id="IPR013762">
    <property type="entry name" value="Integrase-like_cat_sf"/>
</dbReference>
<dbReference type="Gene3D" id="1.10.443.10">
    <property type="entry name" value="Intergrase catalytic core"/>
    <property type="match status" value="1"/>
</dbReference>
<comment type="caution">
    <text evidence="12">The sequence shown here is derived from an EMBL/GenBank/DDBJ whole genome shotgun (WGS) entry which is preliminary data.</text>
</comment>
<feature type="domain" description="Tyr recombinase" evidence="10">
    <location>
        <begin position="153"/>
        <end position="326"/>
    </location>
</feature>
<dbReference type="InterPro" id="IPR044068">
    <property type="entry name" value="CB"/>
</dbReference>
<keyword evidence="6 9" id="KW-0238">DNA-binding</keyword>
<evidence type="ECO:0000256" key="4">
    <source>
        <dbReference type="ARBA" id="ARBA00022829"/>
    </source>
</evidence>
<dbReference type="PROSITE" id="PS51898">
    <property type="entry name" value="TYR_RECOMBINASE"/>
    <property type="match status" value="1"/>
</dbReference>
<sequence>MKENIIQAIVAKMQRDLDCRQIARLKAVLASELHNVEIIEKSDCAKQQAQENEHLLNSFISAKKIEGCSDKTLAYYRNTIERLLVTLSLAICHISTTDIRTYLSDYQEEHQSSKVTIDNMRRIFSSFFAWLEDEDYIAKSPVRRIHKVKTDSLVKEVLSDEQLEQLRDCCTNKRDLAIIDILASTGIRVGELVKLNREDIDFHERQCVVFGKGNKERVVYFNARTKLHLQQYLNERTDDNPALFVSLNSPHSRLTISGVEVRIRKLGQSLSMPKVHPHKFRRTLATMAIDKGMPIEQVQRLLGHVRIDTTLHYAIVNQNNVKLAHKKYLG</sequence>
<dbReference type="GO" id="GO:0005737">
    <property type="term" value="C:cytoplasm"/>
    <property type="evidence" value="ECO:0007669"/>
    <property type="project" value="UniProtKB-SubCell"/>
</dbReference>
<keyword evidence="3" id="KW-0132">Cell division</keyword>
<evidence type="ECO:0000256" key="5">
    <source>
        <dbReference type="ARBA" id="ARBA00022908"/>
    </source>
</evidence>
<evidence type="ECO:0000256" key="9">
    <source>
        <dbReference type="PROSITE-ProRule" id="PRU01248"/>
    </source>
</evidence>
<gene>
    <name evidence="12" type="ORF">D7V78_19955</name>
</gene>
<dbReference type="CDD" id="cd00397">
    <property type="entry name" value="DNA_BRE_C"/>
    <property type="match status" value="1"/>
</dbReference>
<reference evidence="12 13" key="1">
    <citation type="submission" date="2018-09" db="EMBL/GenBank/DDBJ databases">
        <title>Murine metabolic-syndrome-specific gut microbial biobank.</title>
        <authorList>
            <person name="Liu C."/>
        </authorList>
    </citation>
    <scope>NUCLEOTIDE SEQUENCE [LARGE SCALE GENOMIC DNA]</scope>
    <source>
        <strain evidence="12 13">8-P5</strain>
    </source>
</reference>
<evidence type="ECO:0000256" key="1">
    <source>
        <dbReference type="ARBA" id="ARBA00004496"/>
    </source>
</evidence>
<dbReference type="NCBIfam" id="NF040815">
    <property type="entry name" value="recomb_XerA_Arch"/>
    <property type="match status" value="1"/>
</dbReference>
<accession>A0A3L7ZIM0</accession>
<dbReference type="InterPro" id="IPR050090">
    <property type="entry name" value="Tyrosine_recombinase_XerCD"/>
</dbReference>
<evidence type="ECO:0000313" key="13">
    <source>
        <dbReference type="Proteomes" id="UP000278164"/>
    </source>
</evidence>
<dbReference type="PANTHER" id="PTHR30349:SF77">
    <property type="entry name" value="TYROSINE RECOMBINASE XERC"/>
    <property type="match status" value="1"/>
</dbReference>
<evidence type="ECO:0000259" key="10">
    <source>
        <dbReference type="PROSITE" id="PS51898"/>
    </source>
</evidence>
<organism evidence="12 13">
    <name type="scientific">Parabacteroides distasonis</name>
    <dbReference type="NCBI Taxonomy" id="823"/>
    <lineage>
        <taxon>Bacteria</taxon>
        <taxon>Pseudomonadati</taxon>
        <taxon>Bacteroidota</taxon>
        <taxon>Bacteroidia</taxon>
        <taxon>Bacteroidales</taxon>
        <taxon>Tannerellaceae</taxon>
        <taxon>Parabacteroides</taxon>
    </lineage>
</organism>
<dbReference type="RefSeq" id="WP_032595625.1">
    <property type="nucleotide sequence ID" value="NZ_QXXG01000002.1"/>
</dbReference>
<dbReference type="Proteomes" id="UP000278164">
    <property type="component" value="Unassembled WGS sequence"/>
</dbReference>
<evidence type="ECO:0000256" key="3">
    <source>
        <dbReference type="ARBA" id="ARBA00022618"/>
    </source>
</evidence>
<evidence type="ECO:0000256" key="6">
    <source>
        <dbReference type="ARBA" id="ARBA00023125"/>
    </source>
</evidence>
<evidence type="ECO:0000313" key="12">
    <source>
        <dbReference type="EMBL" id="RLT71686.1"/>
    </source>
</evidence>
<dbReference type="GO" id="GO:0051301">
    <property type="term" value="P:cell division"/>
    <property type="evidence" value="ECO:0007669"/>
    <property type="project" value="UniProtKB-KW"/>
</dbReference>
<evidence type="ECO:0000259" key="11">
    <source>
        <dbReference type="PROSITE" id="PS51900"/>
    </source>
</evidence>
<proteinExistence type="predicted"/>
<dbReference type="GO" id="GO:0003677">
    <property type="term" value="F:DNA binding"/>
    <property type="evidence" value="ECO:0007669"/>
    <property type="project" value="UniProtKB-UniRule"/>
</dbReference>
<dbReference type="Pfam" id="PF13495">
    <property type="entry name" value="Phage_int_SAM_4"/>
    <property type="match status" value="1"/>
</dbReference>
<dbReference type="EMBL" id="RAYI01000141">
    <property type="protein sequence ID" value="RLT71686.1"/>
    <property type="molecule type" value="Genomic_DNA"/>
</dbReference>
<evidence type="ECO:0000256" key="2">
    <source>
        <dbReference type="ARBA" id="ARBA00022490"/>
    </source>
</evidence>
<keyword evidence="7" id="KW-0233">DNA recombination</keyword>
<feature type="domain" description="Core-binding (CB)" evidence="11">
    <location>
        <begin position="50"/>
        <end position="132"/>
    </location>
</feature>
<dbReference type="OrthoDB" id="1098628at2"/>